<name>A0A2V3W7N9_9BACI</name>
<evidence type="ECO:0000313" key="1">
    <source>
        <dbReference type="EMBL" id="PXW90050.1"/>
    </source>
</evidence>
<reference evidence="1 2" key="1">
    <citation type="submission" date="2018-05" db="EMBL/GenBank/DDBJ databases">
        <title>Genomic Encyclopedia of Type Strains, Phase IV (KMG-IV): sequencing the most valuable type-strain genomes for metagenomic binning, comparative biology and taxonomic classification.</title>
        <authorList>
            <person name="Goeker M."/>
        </authorList>
    </citation>
    <scope>NUCLEOTIDE SEQUENCE [LARGE SCALE GENOMIC DNA]</scope>
    <source>
        <strain evidence="1 2">DSM 22440</strain>
    </source>
</reference>
<dbReference type="EMBL" id="QJJR01000008">
    <property type="protein sequence ID" value="PXW90050.1"/>
    <property type="molecule type" value="Genomic_DNA"/>
</dbReference>
<keyword evidence="2" id="KW-1185">Reference proteome</keyword>
<accession>A0A2V3W7N9</accession>
<protein>
    <recommendedName>
        <fullName evidence="3">Tetratricopeptide repeat protein</fullName>
    </recommendedName>
</protein>
<sequence>MKEREHKIVLFPKEKERLEKQAFQSFHNHQYKEALTFLNELIDYGVEDIDVIVAKVTCLIELGRQIEAEYLLEDQIDQQTKDYYSYINIYATVLFQAHKHKRVDELLAEALTEAKLENPMRSQLEKLYEVNQPLVSEEVDKETSITKRELVSALESKDVNAQWHLINHLQGQPITPYISLFEHMLADASVHPVIKTVVLNLLQANQFEQVVSIEKFGHFKEIKPKRYPYMNDHPIKKQLLSELSDIEQKDPTFFRMVNQLIDRYFYVHYPMVEHLEDIALVKAALLALVEGSFKETIDVSGERKADIEVTINRFIEAEQLYFSVIEE</sequence>
<dbReference type="Proteomes" id="UP000247922">
    <property type="component" value="Unassembled WGS sequence"/>
</dbReference>
<comment type="caution">
    <text evidence="1">The sequence shown here is derived from an EMBL/GenBank/DDBJ whole genome shotgun (WGS) entry which is preliminary data.</text>
</comment>
<organism evidence="1 2">
    <name type="scientific">Streptohalobacillus salinus</name>
    <dbReference type="NCBI Taxonomy" id="621096"/>
    <lineage>
        <taxon>Bacteria</taxon>
        <taxon>Bacillati</taxon>
        <taxon>Bacillota</taxon>
        <taxon>Bacilli</taxon>
        <taxon>Bacillales</taxon>
        <taxon>Bacillaceae</taxon>
        <taxon>Streptohalobacillus</taxon>
    </lineage>
</organism>
<dbReference type="Gene3D" id="1.25.40.10">
    <property type="entry name" value="Tetratricopeptide repeat domain"/>
    <property type="match status" value="1"/>
</dbReference>
<dbReference type="SUPFAM" id="SSF116965">
    <property type="entry name" value="Hypothetical protein MPN330"/>
    <property type="match status" value="1"/>
</dbReference>
<gene>
    <name evidence="1" type="ORF">DES38_10862</name>
</gene>
<dbReference type="InterPro" id="IPR011990">
    <property type="entry name" value="TPR-like_helical_dom_sf"/>
</dbReference>
<evidence type="ECO:0000313" key="2">
    <source>
        <dbReference type="Proteomes" id="UP000247922"/>
    </source>
</evidence>
<dbReference type="AlphaFoldDB" id="A0A2V3W7N9"/>
<dbReference type="RefSeq" id="WP_110251586.1">
    <property type="nucleotide sequence ID" value="NZ_QJJR01000008.1"/>
</dbReference>
<proteinExistence type="predicted"/>
<dbReference type="SUPFAM" id="SSF48452">
    <property type="entry name" value="TPR-like"/>
    <property type="match status" value="1"/>
</dbReference>
<dbReference type="OrthoDB" id="2961242at2"/>
<evidence type="ECO:0008006" key="3">
    <source>
        <dbReference type="Google" id="ProtNLM"/>
    </source>
</evidence>